<evidence type="ECO:0000256" key="2">
    <source>
        <dbReference type="ARBA" id="ARBA00022692"/>
    </source>
</evidence>
<evidence type="ECO:0000313" key="9">
    <source>
        <dbReference type="Proteomes" id="UP000054559"/>
    </source>
</evidence>
<keyword evidence="3 6" id="KW-1133">Transmembrane helix</keyword>
<sequence length="169" mass="18138">MPPANEAPNLIGGSHPTRLSPSQLIPQTREVAGTGSIQGNEGDAATDSEDGLHFNQFQLAVVTLALCICALMVSIDVIISKQPLFRKLQRSSNPLEMLAAGIGAAALFSGGLNIVAETVPLRKRAPYIALLSSMMAVSNIIGPPLGGIITNRLGWRWWYFHPLRVLRKS</sequence>
<keyword evidence="4 6" id="KW-0472">Membrane</keyword>
<protein>
    <submittedName>
        <fullName evidence="8">Phoma betae transporter</fullName>
    </submittedName>
</protein>
<dbReference type="GO" id="GO:0005886">
    <property type="term" value="C:plasma membrane"/>
    <property type="evidence" value="ECO:0007669"/>
    <property type="project" value="TreeGrafter"/>
</dbReference>
<dbReference type="Pfam" id="PF07690">
    <property type="entry name" value="MFS_1"/>
    <property type="match status" value="1"/>
</dbReference>
<organism evidence="8 9">
    <name type="scientific">Coccidioides immitis RMSCC 3703</name>
    <dbReference type="NCBI Taxonomy" id="454286"/>
    <lineage>
        <taxon>Eukaryota</taxon>
        <taxon>Fungi</taxon>
        <taxon>Dikarya</taxon>
        <taxon>Ascomycota</taxon>
        <taxon>Pezizomycotina</taxon>
        <taxon>Eurotiomycetes</taxon>
        <taxon>Eurotiomycetidae</taxon>
        <taxon>Onygenales</taxon>
        <taxon>Onygenaceae</taxon>
        <taxon>Coccidioides</taxon>
    </lineage>
</organism>
<evidence type="ECO:0000313" key="8">
    <source>
        <dbReference type="EMBL" id="KMU81503.1"/>
    </source>
</evidence>
<reference evidence="9" key="1">
    <citation type="journal article" date="2010" name="Genome Res.">
        <title>Population genomic sequencing of Coccidioides fungi reveals recent hybridization and transposon control.</title>
        <authorList>
            <person name="Neafsey D.E."/>
            <person name="Barker B.M."/>
            <person name="Sharpton T.J."/>
            <person name="Stajich J.E."/>
            <person name="Park D.J."/>
            <person name="Whiston E."/>
            <person name="Hung C.-Y."/>
            <person name="McMahan C."/>
            <person name="White J."/>
            <person name="Sykes S."/>
            <person name="Heiman D."/>
            <person name="Young S."/>
            <person name="Zeng Q."/>
            <person name="Abouelleil A."/>
            <person name="Aftuck L."/>
            <person name="Bessette D."/>
            <person name="Brown A."/>
            <person name="FitzGerald M."/>
            <person name="Lui A."/>
            <person name="Macdonald J.P."/>
            <person name="Priest M."/>
            <person name="Orbach M.J."/>
            <person name="Galgiani J.N."/>
            <person name="Kirkland T.N."/>
            <person name="Cole G.T."/>
            <person name="Birren B.W."/>
            <person name="Henn M.R."/>
            <person name="Taylor J.W."/>
            <person name="Rounsley S.D."/>
        </authorList>
    </citation>
    <scope>NUCLEOTIDE SEQUENCE [LARGE SCALE GENOMIC DNA]</scope>
    <source>
        <strain evidence="9">RMSCC 3703</strain>
    </source>
</reference>
<feature type="transmembrane region" description="Helical" evidence="6">
    <location>
        <begin position="57"/>
        <end position="78"/>
    </location>
</feature>
<evidence type="ECO:0000256" key="1">
    <source>
        <dbReference type="ARBA" id="ARBA00004141"/>
    </source>
</evidence>
<dbReference type="EMBL" id="DS268202">
    <property type="protein sequence ID" value="KMU81503.1"/>
    <property type="molecule type" value="Genomic_DNA"/>
</dbReference>
<dbReference type="AlphaFoldDB" id="A0A0J8RC79"/>
<name>A0A0J8RC79_COCIT</name>
<evidence type="ECO:0000259" key="7">
    <source>
        <dbReference type="PROSITE" id="PS50850"/>
    </source>
</evidence>
<gene>
    <name evidence="8" type="ORF">CISG_09173</name>
</gene>
<dbReference type="PANTHER" id="PTHR23501:SF198">
    <property type="entry name" value="AZOLE RESISTANCE PROTEIN 1-RELATED"/>
    <property type="match status" value="1"/>
</dbReference>
<feature type="transmembrane region" description="Helical" evidence="6">
    <location>
        <begin position="128"/>
        <end position="149"/>
    </location>
</feature>
<comment type="subcellular location">
    <subcellularLocation>
        <location evidence="1">Membrane</location>
        <topology evidence="1">Multi-pass membrane protein</topology>
    </subcellularLocation>
</comment>
<dbReference type="InterPro" id="IPR011701">
    <property type="entry name" value="MFS"/>
</dbReference>
<evidence type="ECO:0000256" key="5">
    <source>
        <dbReference type="SAM" id="MobiDB-lite"/>
    </source>
</evidence>
<dbReference type="InterPro" id="IPR020846">
    <property type="entry name" value="MFS_dom"/>
</dbReference>
<dbReference type="Gene3D" id="1.20.1250.20">
    <property type="entry name" value="MFS general substrate transporter like domains"/>
    <property type="match status" value="1"/>
</dbReference>
<evidence type="ECO:0000256" key="6">
    <source>
        <dbReference type="SAM" id="Phobius"/>
    </source>
</evidence>
<dbReference type="Proteomes" id="UP000054559">
    <property type="component" value="Unassembled WGS sequence"/>
</dbReference>
<keyword evidence="2 6" id="KW-0812">Transmembrane</keyword>
<feature type="region of interest" description="Disordered" evidence="5">
    <location>
        <begin position="1"/>
        <end position="21"/>
    </location>
</feature>
<dbReference type="InterPro" id="IPR036259">
    <property type="entry name" value="MFS_trans_sf"/>
</dbReference>
<dbReference type="GO" id="GO:0022857">
    <property type="term" value="F:transmembrane transporter activity"/>
    <property type="evidence" value="ECO:0007669"/>
    <property type="project" value="InterPro"/>
</dbReference>
<dbReference type="PANTHER" id="PTHR23501">
    <property type="entry name" value="MAJOR FACILITATOR SUPERFAMILY"/>
    <property type="match status" value="1"/>
</dbReference>
<evidence type="ECO:0000256" key="3">
    <source>
        <dbReference type="ARBA" id="ARBA00022989"/>
    </source>
</evidence>
<evidence type="ECO:0000256" key="4">
    <source>
        <dbReference type="ARBA" id="ARBA00023136"/>
    </source>
</evidence>
<dbReference type="SUPFAM" id="SSF103473">
    <property type="entry name" value="MFS general substrate transporter"/>
    <property type="match status" value="1"/>
</dbReference>
<dbReference type="PROSITE" id="PS50850">
    <property type="entry name" value="MFS"/>
    <property type="match status" value="1"/>
</dbReference>
<feature type="domain" description="Major facilitator superfamily (MFS) profile" evidence="7">
    <location>
        <begin position="1"/>
        <end position="169"/>
    </location>
</feature>
<feature type="transmembrane region" description="Helical" evidence="6">
    <location>
        <begin position="98"/>
        <end position="116"/>
    </location>
</feature>
<accession>A0A0J8RC79</accession>
<proteinExistence type="predicted"/>